<feature type="region of interest" description="Disordered" evidence="10">
    <location>
        <begin position="1792"/>
        <end position="1820"/>
    </location>
</feature>
<dbReference type="SUPFAM" id="SSF47370">
    <property type="entry name" value="Bromodomain"/>
    <property type="match status" value="2"/>
</dbReference>
<evidence type="ECO:0000256" key="8">
    <source>
        <dbReference type="PROSITE-ProRule" id="PRU00035"/>
    </source>
</evidence>
<evidence type="ECO:0000256" key="10">
    <source>
        <dbReference type="SAM" id="MobiDB-lite"/>
    </source>
</evidence>
<evidence type="ECO:0000256" key="3">
    <source>
        <dbReference type="ARBA" id="ARBA00023015"/>
    </source>
</evidence>
<dbReference type="GeneID" id="136813846"/>
<dbReference type="PANTHER" id="PTHR13900:SF0">
    <property type="entry name" value="TRANSCRIPTION INITIATION FACTOR TFIID SUBUNIT 1"/>
    <property type="match status" value="1"/>
</dbReference>
<dbReference type="GO" id="GO:0017025">
    <property type="term" value="F:TBP-class protein binding"/>
    <property type="evidence" value="ECO:0007669"/>
    <property type="project" value="InterPro"/>
</dbReference>
<evidence type="ECO:0000313" key="13">
    <source>
        <dbReference type="Proteomes" id="UP000594262"/>
    </source>
</evidence>
<feature type="coiled-coil region" evidence="9">
    <location>
        <begin position="1225"/>
        <end position="1271"/>
    </location>
</feature>
<proteinExistence type="inferred from homology"/>
<name>A0A7M5XBK7_9CNID</name>
<feature type="compositionally biased region" description="Acidic residues" evidence="10">
    <location>
        <begin position="1881"/>
        <end position="1890"/>
    </location>
</feature>
<feature type="compositionally biased region" description="Low complexity" evidence="10">
    <location>
        <begin position="127"/>
        <end position="137"/>
    </location>
</feature>
<evidence type="ECO:0000256" key="5">
    <source>
        <dbReference type="ARBA" id="ARBA00023163"/>
    </source>
</evidence>
<dbReference type="PRINTS" id="PR00503">
    <property type="entry name" value="BROMODOMAIN"/>
</dbReference>
<dbReference type="SUPFAM" id="SSF47055">
    <property type="entry name" value="TAF(II)230 TBP-binding fragment"/>
    <property type="match status" value="1"/>
</dbReference>
<keyword evidence="9" id="KW-0175">Coiled coil</keyword>
<feature type="domain" description="Bromo" evidence="11">
    <location>
        <begin position="1552"/>
        <end position="1622"/>
    </location>
</feature>
<keyword evidence="4 8" id="KW-0103">Bromodomain</keyword>
<keyword evidence="3" id="KW-0805">Transcription regulation</keyword>
<dbReference type="GO" id="GO:0016251">
    <property type="term" value="F:RNA polymerase II general transcription initiation factor activity"/>
    <property type="evidence" value="ECO:0007669"/>
    <property type="project" value="InterPro"/>
</dbReference>
<dbReference type="SMART" id="SM00297">
    <property type="entry name" value="BROMO"/>
    <property type="match status" value="2"/>
</dbReference>
<evidence type="ECO:0000256" key="6">
    <source>
        <dbReference type="ARBA" id="ARBA00023242"/>
    </source>
</evidence>
<protein>
    <recommendedName>
        <fullName evidence="7">Transcription initiation factor TFIID subunit 1</fullName>
    </recommendedName>
</protein>
<dbReference type="Pfam" id="PF09247">
    <property type="entry name" value="TBP-binding"/>
    <property type="match status" value="1"/>
</dbReference>
<keyword evidence="5" id="KW-0804">Transcription</keyword>
<dbReference type="Pfam" id="PF15288">
    <property type="entry name" value="zf-CCHC_6"/>
    <property type="match status" value="1"/>
</dbReference>
<evidence type="ECO:0000256" key="4">
    <source>
        <dbReference type="ARBA" id="ARBA00023117"/>
    </source>
</evidence>
<feature type="compositionally biased region" description="Polar residues" evidence="10">
    <location>
        <begin position="138"/>
        <end position="147"/>
    </location>
</feature>
<feature type="domain" description="Bromo" evidence="11">
    <location>
        <begin position="1430"/>
        <end position="1500"/>
    </location>
</feature>
<reference evidence="12" key="1">
    <citation type="submission" date="2021-01" db="UniProtKB">
        <authorList>
            <consortium name="EnsemblMetazoa"/>
        </authorList>
    </citation>
    <scope>IDENTIFICATION</scope>
</reference>
<feature type="region of interest" description="Disordered" evidence="10">
    <location>
        <begin position="548"/>
        <end position="568"/>
    </location>
</feature>
<dbReference type="PANTHER" id="PTHR13900">
    <property type="entry name" value="TRANSCRIPTION INITIATION FACTOR TFIID"/>
    <property type="match status" value="1"/>
</dbReference>
<feature type="region of interest" description="Disordered" evidence="10">
    <location>
        <begin position="1124"/>
        <end position="1174"/>
    </location>
</feature>
<dbReference type="InterPro" id="IPR040240">
    <property type="entry name" value="TAF1"/>
</dbReference>
<feature type="compositionally biased region" description="Basic and acidic residues" evidence="10">
    <location>
        <begin position="196"/>
        <end position="209"/>
    </location>
</feature>
<dbReference type="InterPro" id="IPR009067">
    <property type="entry name" value="TAF_II_230-bd"/>
</dbReference>
<feature type="compositionally biased region" description="Basic and acidic residues" evidence="10">
    <location>
        <begin position="1126"/>
        <end position="1153"/>
    </location>
</feature>
<feature type="compositionally biased region" description="Acidic residues" evidence="10">
    <location>
        <begin position="1836"/>
        <end position="1872"/>
    </location>
</feature>
<keyword evidence="6" id="KW-0539">Nucleus</keyword>
<dbReference type="Gene3D" id="1.10.1100.10">
    <property type="entry name" value="TAFII-230 TBP-binding domain"/>
    <property type="match status" value="1"/>
</dbReference>
<dbReference type="Proteomes" id="UP000594262">
    <property type="component" value="Unplaced"/>
</dbReference>
<feature type="compositionally biased region" description="Acidic residues" evidence="10">
    <location>
        <begin position="117"/>
        <end position="126"/>
    </location>
</feature>
<feature type="region of interest" description="Disordered" evidence="10">
    <location>
        <begin position="97"/>
        <end position="216"/>
    </location>
</feature>
<feature type="compositionally biased region" description="Gly residues" evidence="10">
    <location>
        <begin position="1805"/>
        <end position="1820"/>
    </location>
</feature>
<dbReference type="GO" id="GO:0051123">
    <property type="term" value="P:RNA polymerase II preinitiation complex assembly"/>
    <property type="evidence" value="ECO:0007669"/>
    <property type="project" value="TreeGrafter"/>
</dbReference>
<dbReference type="OrthoDB" id="5752at2759"/>
<dbReference type="InterPro" id="IPR018359">
    <property type="entry name" value="Bromodomain_CS"/>
</dbReference>
<evidence type="ECO:0000256" key="2">
    <source>
        <dbReference type="ARBA" id="ARBA00009064"/>
    </source>
</evidence>
<feature type="compositionally biased region" description="Polar residues" evidence="10">
    <location>
        <begin position="171"/>
        <end position="183"/>
    </location>
</feature>
<feature type="region of interest" description="Disordered" evidence="10">
    <location>
        <begin position="1836"/>
        <end position="1941"/>
    </location>
</feature>
<dbReference type="Pfam" id="PF12157">
    <property type="entry name" value="DUF3591"/>
    <property type="match status" value="1"/>
</dbReference>
<evidence type="ECO:0000256" key="1">
    <source>
        <dbReference type="ARBA" id="ARBA00004123"/>
    </source>
</evidence>
<dbReference type="RefSeq" id="XP_066926449.1">
    <property type="nucleotide sequence ID" value="XM_067070348.1"/>
</dbReference>
<evidence type="ECO:0000256" key="9">
    <source>
        <dbReference type="SAM" id="Coils"/>
    </source>
</evidence>
<dbReference type="PROSITE" id="PS00633">
    <property type="entry name" value="BROMODOMAIN_1"/>
    <property type="match status" value="2"/>
</dbReference>
<dbReference type="Pfam" id="PF00439">
    <property type="entry name" value="Bromodomain"/>
    <property type="match status" value="2"/>
</dbReference>
<organism evidence="12 13">
    <name type="scientific">Clytia hemisphaerica</name>
    <dbReference type="NCBI Taxonomy" id="252671"/>
    <lineage>
        <taxon>Eukaryota</taxon>
        <taxon>Metazoa</taxon>
        <taxon>Cnidaria</taxon>
        <taxon>Hydrozoa</taxon>
        <taxon>Hydroidolina</taxon>
        <taxon>Leptothecata</taxon>
        <taxon>Obeliida</taxon>
        <taxon>Clytiidae</taxon>
        <taxon>Clytia</taxon>
    </lineage>
</organism>
<dbReference type="GO" id="GO:0005669">
    <property type="term" value="C:transcription factor TFIID complex"/>
    <property type="evidence" value="ECO:0007669"/>
    <property type="project" value="InterPro"/>
</dbReference>
<feature type="compositionally biased region" description="Acidic residues" evidence="10">
    <location>
        <begin position="1902"/>
        <end position="1941"/>
    </location>
</feature>
<evidence type="ECO:0000256" key="7">
    <source>
        <dbReference type="ARBA" id="ARBA00040102"/>
    </source>
</evidence>
<feature type="region of interest" description="Disordered" evidence="10">
    <location>
        <begin position="56"/>
        <end position="78"/>
    </location>
</feature>
<dbReference type="InterPro" id="IPR041670">
    <property type="entry name" value="Znf-CCHC_6"/>
</dbReference>
<dbReference type="InterPro" id="IPR022591">
    <property type="entry name" value="TAF1_HAT_dom"/>
</dbReference>
<sequence>MESSGDEEGSGLLSNFIFGNIDEDGQLETDFIDDDAKKSLSQLANFGIAQSLVRDIGSDSSSKQEDVSFNDFQQQKAQNSIDYSGIDELADEVEHEFAKPLPLNLMSKSSSSSTRSEDDDYDEEGSSSDGKSPGPSGLQQASTSGFNLPSVAPKAETMASNQETNVDELFSPSSPTPKSVTDTSTEENEGTNQRLSVDDRRMSVEEEKPPVTGLASLEGKTVSDLFPDFRPGKVLRFSRLFGPKKYVSAQWKGLKKKKRKRKLASVDANTSKPTGFELRFGPTPKPEDCQPDETIIHTQPLPLWAYGEQYQSMLIRPENDDSSQTDDNESPSWLEGPAQYWYTKHQDLIQKGKFNYGFKKKTEEQKLEEEKKKQAAETIPADQFNLVCLKQWEDDIIWSSKDYQPKENSEALRSLAGWIPSLNTRTMKAYLQQCANKNKASAEALASTNIMKNFEKVLPTLNKDPNSHKVSDWYSIFPIENKELIYGRWEDKIIWDTDAVDSIPSPQEFRLDPNDENLILSVPEDKLVKDTGVTEQTPKKEYKSKSRFMNKKDKHQHEHEEVLTGGKPKNRFNLSNDEYYMPKQDLAENQIQADLSSLCIQHSTPAVELQRPFFPTYFTPAELRTLHRPPLSKRKLTAKRGLQVIHSCHKRLKKKAKEREKERQAFGGGEMFFMRQPEDLSGQDGDLVFMEYCEELPPLVCQAGMNTRIRNYYKRKHGKDSNTPTLEYGEMAFIHPSTFLGQLAPGQVLQAIENNLFRAPIYGHKTATSDFLMFKTPQGFNVRKVQDIFTVGQLCPKYEVHGPNSKRANNHIRDFLQMFIYRLFLKCPDTPRRIKMEDIRKAFPKHSESTVRKRLKLCADFRRTGVDCNWWVLKSDFRLPSEEEMRAMVTPEQTCAYYQMLAAEQRLKDAGYGEKSLFAPDDDDNEADAKKVDEEIQTAPWNTTRAYIQAMKGKCLLQVTGVADPTGCGEGFSYIRIPNKPITKDETEEQKQAKKQKLVTGTDADLRRLNLKQARLLLKDFGVSQEEIEKLSRWDVIDKVRTMSTAAAKQGTTEVAMNKFARGSRFTVAEHQEKYKDECQRIFDLQNRVLSSDAILSSDEESSGEEGSDIEDLGKDLESMLSNKKISSEEHEEEERRELQKLLSQDKSEKDTKVATSTPKLNAPPEKEDTTPIFEPGVGKRLMIHRTFNEGGREFVRTETVKNPNVIEAYLRIVTRDKNYREVFASQDEKHKEDMRRERRRIQEQLRRIKRNEERERLRQLQENIKSGDSTELPSAEDQAKLDALSDKPTKVMRCGACGDFGHMKTNKMCPKYTEATNYTSPDDDFNTDEMSQLSSQDNLIKVEGTKITLGKALLEAHEDMKRKSLTIRIPKDSVIPVATPPVKKKRRPTTSTQTDADYLVRHHKSKNRRRTNPVVAFNVVLENIVTKLKEAPDSWAFHAPVSAKLVPDYYNIVKNPMDLQTIKENINKGIYHTRDDFLEHVSLIMNNCLLYNGQHHPLTKVAENLVNLAREELKAKEKDLCEIEREINPLLDEDPQVGLTFIFCEVLSSLKAIPESWPFHQPVPVKIVPDYYTVIKSPMDLETLKQRCQQHLYPNRERFMSDVTLLYTNSLSYNGAEHAFTKTAEKLTKVCEEHLAQHDEKLSQLENDLLHGPLDDGSGVNTNPPSVGAMSDIAEEPSEQSMFHYNSDPFNLNSLEANQVQAGNEDEFIDVEGDESMLQQYAQQQQQQQQDGLVQPDAGDFSQVFQQIGEDGDGELAVGGMVEGGGYTAAGMEEYQYTGGAEFDGPENFDDFQSDFFPTTMEGGESGRPGGGASTAGGNVGNIVDLLLQDLVHSDEDDEDESDDDIPLDDGDDDIPLDDGEEEDFEMDDDTRDMTRDDDVTRDEEEDQSQQDMDGSNEQMGDADEENNVSGEQQDESLEQPVLSDEEEDVDFEDVAESGW</sequence>
<comment type="similarity">
    <text evidence="2">Belongs to the TAF1 family.</text>
</comment>
<dbReference type="InterPro" id="IPR036427">
    <property type="entry name" value="Bromodomain-like_sf"/>
</dbReference>
<dbReference type="InterPro" id="IPR036741">
    <property type="entry name" value="TAFII-230_TBP-bd_sf"/>
</dbReference>
<dbReference type="PROSITE" id="PS50014">
    <property type="entry name" value="BROMODOMAIN_2"/>
    <property type="match status" value="2"/>
</dbReference>
<feature type="region of interest" description="Disordered" evidence="10">
    <location>
        <begin position="258"/>
        <end position="285"/>
    </location>
</feature>
<dbReference type="CDD" id="cd05511">
    <property type="entry name" value="Bromo_TFIID"/>
    <property type="match status" value="1"/>
</dbReference>
<evidence type="ECO:0000259" key="11">
    <source>
        <dbReference type="PROSITE" id="PS50014"/>
    </source>
</evidence>
<dbReference type="Gene3D" id="1.20.920.10">
    <property type="entry name" value="Bromodomain-like"/>
    <property type="match status" value="2"/>
</dbReference>
<comment type="subcellular location">
    <subcellularLocation>
        <location evidence="1">Nucleus</location>
    </subcellularLocation>
</comment>
<dbReference type="InterPro" id="IPR001487">
    <property type="entry name" value="Bromodomain"/>
</dbReference>
<dbReference type="EnsemblMetazoa" id="CLYHEMT020339.1">
    <property type="protein sequence ID" value="CLYHEMP020339.1"/>
    <property type="gene ID" value="CLYHEMG020339"/>
</dbReference>
<keyword evidence="13" id="KW-1185">Reference proteome</keyword>
<dbReference type="GO" id="GO:0004402">
    <property type="term" value="F:histone acetyltransferase activity"/>
    <property type="evidence" value="ECO:0007669"/>
    <property type="project" value="InterPro"/>
</dbReference>
<accession>A0A7M5XBK7</accession>
<evidence type="ECO:0000313" key="12">
    <source>
        <dbReference type="EnsemblMetazoa" id="CLYHEMP020339.1"/>
    </source>
</evidence>